<evidence type="ECO:0008006" key="5">
    <source>
        <dbReference type="Google" id="ProtNLM"/>
    </source>
</evidence>
<keyword evidence="2" id="KW-0812">Transmembrane</keyword>
<evidence type="ECO:0000256" key="1">
    <source>
        <dbReference type="SAM" id="MobiDB-lite"/>
    </source>
</evidence>
<keyword evidence="2" id="KW-1133">Transmembrane helix</keyword>
<evidence type="ECO:0000313" key="3">
    <source>
        <dbReference type="EMBL" id="SOD57616.1"/>
    </source>
</evidence>
<dbReference type="RefSeq" id="WP_097123635.1">
    <property type="nucleotide sequence ID" value="NZ_OCND01000015.1"/>
</dbReference>
<proteinExistence type="predicted"/>
<feature type="region of interest" description="Disordered" evidence="1">
    <location>
        <begin position="131"/>
        <end position="168"/>
    </location>
</feature>
<accession>A0A286DG96</accession>
<name>A0A286DG96_9GAMM</name>
<dbReference type="EMBL" id="OCND01000015">
    <property type="protein sequence ID" value="SOD57616.1"/>
    <property type="molecule type" value="Genomic_DNA"/>
</dbReference>
<evidence type="ECO:0000256" key="2">
    <source>
        <dbReference type="SAM" id="Phobius"/>
    </source>
</evidence>
<keyword evidence="2" id="KW-0472">Membrane</keyword>
<evidence type="ECO:0000313" key="4">
    <source>
        <dbReference type="Proteomes" id="UP000219374"/>
    </source>
</evidence>
<gene>
    <name evidence="3" type="ORF">SAMN06296416_1157</name>
</gene>
<protein>
    <recommendedName>
        <fullName evidence="5">Signal transducing protein</fullName>
    </recommendedName>
</protein>
<sequence length="168" mass="18361">MRQVFTSQRLETVEGVAKLLSDAGIEVYISRPRSYKSKRGSQFSYNDPVVLSQQSALWVRHAEDQPRARELLRAAGLLETTRPGTGPSLTFAAAVDEPAPRRSWAWRIRLMLLALIAAAAVLTVFRHRAPPPAPAPAVPAAPAATPAEPAPPAEEEEEVRIQIRPPSE</sequence>
<dbReference type="AlphaFoldDB" id="A0A286DG96"/>
<feature type="transmembrane region" description="Helical" evidence="2">
    <location>
        <begin position="110"/>
        <end position="129"/>
    </location>
</feature>
<organism evidence="3 4">
    <name type="scientific">Pseudoxanthomonas wuyuanensis</name>
    <dbReference type="NCBI Taxonomy" id="1073196"/>
    <lineage>
        <taxon>Bacteria</taxon>
        <taxon>Pseudomonadati</taxon>
        <taxon>Pseudomonadota</taxon>
        <taxon>Gammaproteobacteria</taxon>
        <taxon>Lysobacterales</taxon>
        <taxon>Lysobacteraceae</taxon>
        <taxon>Pseudoxanthomonas</taxon>
    </lineage>
</organism>
<reference evidence="3 4" key="1">
    <citation type="submission" date="2017-09" db="EMBL/GenBank/DDBJ databases">
        <authorList>
            <person name="Ehlers B."/>
            <person name="Leendertz F.H."/>
        </authorList>
    </citation>
    <scope>NUCLEOTIDE SEQUENCE [LARGE SCALE GENOMIC DNA]</scope>
    <source>
        <strain evidence="3 4">CGMCC 1.10978</strain>
    </source>
</reference>
<dbReference type="OrthoDB" id="5955962at2"/>
<dbReference type="Proteomes" id="UP000219374">
    <property type="component" value="Unassembled WGS sequence"/>
</dbReference>
<keyword evidence="4" id="KW-1185">Reference proteome</keyword>